<feature type="domain" description="HTH lysR-type" evidence="5">
    <location>
        <begin position="1"/>
        <end position="59"/>
    </location>
</feature>
<organism evidence="6 7">
    <name type="scientific">Loigolactobacillus coryniformis</name>
    <dbReference type="NCBI Taxonomy" id="1610"/>
    <lineage>
        <taxon>Bacteria</taxon>
        <taxon>Bacillati</taxon>
        <taxon>Bacillota</taxon>
        <taxon>Bacilli</taxon>
        <taxon>Lactobacillales</taxon>
        <taxon>Lactobacillaceae</taxon>
        <taxon>Loigolactobacillus</taxon>
    </lineage>
</organism>
<dbReference type="AlphaFoldDB" id="A0A5B8TPD2"/>
<gene>
    <name evidence="6" type="ORF">FGL77_14200</name>
</gene>
<evidence type="ECO:0000256" key="3">
    <source>
        <dbReference type="ARBA" id="ARBA00023125"/>
    </source>
</evidence>
<name>A0A5B8TPD2_9LACO</name>
<dbReference type="Pfam" id="PF00126">
    <property type="entry name" value="HTH_1"/>
    <property type="match status" value="1"/>
</dbReference>
<evidence type="ECO:0000256" key="2">
    <source>
        <dbReference type="ARBA" id="ARBA00023015"/>
    </source>
</evidence>
<dbReference type="Gene3D" id="1.10.10.10">
    <property type="entry name" value="Winged helix-like DNA-binding domain superfamily/Winged helix DNA-binding domain"/>
    <property type="match status" value="1"/>
</dbReference>
<dbReference type="InterPro" id="IPR036388">
    <property type="entry name" value="WH-like_DNA-bd_sf"/>
</dbReference>
<dbReference type="Gene3D" id="3.40.190.290">
    <property type="match status" value="1"/>
</dbReference>
<dbReference type="GO" id="GO:0003700">
    <property type="term" value="F:DNA-binding transcription factor activity"/>
    <property type="evidence" value="ECO:0007669"/>
    <property type="project" value="InterPro"/>
</dbReference>
<evidence type="ECO:0000256" key="1">
    <source>
        <dbReference type="ARBA" id="ARBA00009437"/>
    </source>
</evidence>
<dbReference type="InterPro" id="IPR005119">
    <property type="entry name" value="LysR_subst-bd"/>
</dbReference>
<dbReference type="EMBL" id="CP042392">
    <property type="protein sequence ID" value="QEA54329.1"/>
    <property type="molecule type" value="Genomic_DNA"/>
</dbReference>
<evidence type="ECO:0000313" key="6">
    <source>
        <dbReference type="EMBL" id="QEA54329.1"/>
    </source>
</evidence>
<dbReference type="Pfam" id="PF03466">
    <property type="entry name" value="LysR_substrate"/>
    <property type="match status" value="1"/>
</dbReference>
<proteinExistence type="inferred from homology"/>
<evidence type="ECO:0000256" key="4">
    <source>
        <dbReference type="ARBA" id="ARBA00023163"/>
    </source>
</evidence>
<dbReference type="GO" id="GO:0003677">
    <property type="term" value="F:DNA binding"/>
    <property type="evidence" value="ECO:0007669"/>
    <property type="project" value="UniProtKB-KW"/>
</dbReference>
<evidence type="ECO:0000313" key="7">
    <source>
        <dbReference type="Proteomes" id="UP000321772"/>
    </source>
</evidence>
<dbReference type="Proteomes" id="UP000321772">
    <property type="component" value="Chromosome"/>
</dbReference>
<sequence>MNLADLQAFIQIYQTKNISRAAEQLNMTQSALSKRLHAIQNIVGVTLVSTQNRRQLEITEAGESFYRYAKLITTQYSLMQTELQEYQTLKRGSLLIGTVPIFSQYGLMQALTKFMADYPQINLRLQELEGDQLVEKLQTNSFDIAIVRDLQTEHLNKSYQSENLYRDQLMVILPVTHPLAQKKEISITELADFEFTLLPPGSGVYEQVISLCEHAGFTPNVRFESTHIETILSVVENSQQVTLLFQRSAAPFMTTKLKLRPLTTPIFSELQLISPRQPQNAAINQFLRYLRAAIQ</sequence>
<keyword evidence="3" id="KW-0238">DNA-binding</keyword>
<dbReference type="InterPro" id="IPR000847">
    <property type="entry name" value="LysR_HTH_N"/>
</dbReference>
<dbReference type="SUPFAM" id="SSF46785">
    <property type="entry name" value="Winged helix' DNA-binding domain"/>
    <property type="match status" value="1"/>
</dbReference>
<reference evidence="6 7" key="1">
    <citation type="submission" date="2019-06" db="EMBL/GenBank/DDBJ databases">
        <title>Genome analyses of bacteria isolated from kimchi.</title>
        <authorList>
            <person name="Lee S."/>
            <person name="Ahn S."/>
            <person name="Roh S."/>
        </authorList>
    </citation>
    <scope>NUCLEOTIDE SEQUENCE [LARGE SCALE GENOMIC DNA]</scope>
    <source>
        <strain evidence="6 7">CBA3616</strain>
    </source>
</reference>
<dbReference type="PROSITE" id="PS50931">
    <property type="entry name" value="HTH_LYSR"/>
    <property type="match status" value="1"/>
</dbReference>
<keyword evidence="2" id="KW-0805">Transcription regulation</keyword>
<accession>A0A5B8TPD2</accession>
<comment type="similarity">
    <text evidence="1">Belongs to the LysR transcriptional regulatory family.</text>
</comment>
<dbReference type="SUPFAM" id="SSF53850">
    <property type="entry name" value="Periplasmic binding protein-like II"/>
    <property type="match status" value="1"/>
</dbReference>
<dbReference type="InterPro" id="IPR036390">
    <property type="entry name" value="WH_DNA-bd_sf"/>
</dbReference>
<dbReference type="RefSeq" id="WP_146990867.1">
    <property type="nucleotide sequence ID" value="NZ_CP042392.1"/>
</dbReference>
<dbReference type="PANTHER" id="PTHR30346:SF28">
    <property type="entry name" value="HTH-TYPE TRANSCRIPTIONAL REGULATOR CYNR"/>
    <property type="match status" value="1"/>
</dbReference>
<keyword evidence="4" id="KW-0804">Transcription</keyword>
<dbReference type="PANTHER" id="PTHR30346">
    <property type="entry name" value="TRANSCRIPTIONAL DUAL REGULATOR HCAR-RELATED"/>
    <property type="match status" value="1"/>
</dbReference>
<dbReference type="GO" id="GO:0032993">
    <property type="term" value="C:protein-DNA complex"/>
    <property type="evidence" value="ECO:0007669"/>
    <property type="project" value="TreeGrafter"/>
</dbReference>
<dbReference type="CDD" id="cd05466">
    <property type="entry name" value="PBP2_LTTR_substrate"/>
    <property type="match status" value="1"/>
</dbReference>
<evidence type="ECO:0000259" key="5">
    <source>
        <dbReference type="PROSITE" id="PS50931"/>
    </source>
</evidence>
<protein>
    <submittedName>
        <fullName evidence="6">LysR family transcriptional regulator</fullName>
    </submittedName>
</protein>